<feature type="chain" id="PRO_5045758590" evidence="1">
    <location>
        <begin position="20"/>
        <end position="119"/>
    </location>
</feature>
<sequence length="119" mass="13068">MRFFTAFPFLYALASLGLASPVPEAVTGTGPAPDSDTIFKYCTEEKLTGSCNRDDDDSLNHCETSSFKVIESLKVYEGYKCTIYMASGCSGDSRTYTKGEVPTLPAMYMNFKSYKCVDA</sequence>
<evidence type="ECO:0000256" key="1">
    <source>
        <dbReference type="SAM" id="SignalP"/>
    </source>
</evidence>
<organism evidence="2 3">
    <name type="scientific">Apiospora phragmitis</name>
    <dbReference type="NCBI Taxonomy" id="2905665"/>
    <lineage>
        <taxon>Eukaryota</taxon>
        <taxon>Fungi</taxon>
        <taxon>Dikarya</taxon>
        <taxon>Ascomycota</taxon>
        <taxon>Pezizomycotina</taxon>
        <taxon>Sordariomycetes</taxon>
        <taxon>Xylariomycetidae</taxon>
        <taxon>Amphisphaeriales</taxon>
        <taxon>Apiosporaceae</taxon>
        <taxon>Apiospora</taxon>
    </lineage>
</organism>
<feature type="signal peptide" evidence="1">
    <location>
        <begin position="1"/>
        <end position="19"/>
    </location>
</feature>
<evidence type="ECO:0000313" key="3">
    <source>
        <dbReference type="Proteomes" id="UP001480595"/>
    </source>
</evidence>
<gene>
    <name evidence="2" type="ORF">PG994_008141</name>
</gene>
<keyword evidence="1" id="KW-0732">Signal</keyword>
<accession>A0ABR1UUP5</accession>
<dbReference type="EMBL" id="JAQQWL010000008">
    <property type="protein sequence ID" value="KAK8061775.1"/>
    <property type="molecule type" value="Genomic_DNA"/>
</dbReference>
<protein>
    <submittedName>
        <fullName evidence="2">Uncharacterized protein</fullName>
    </submittedName>
</protein>
<dbReference type="RefSeq" id="XP_066715037.1">
    <property type="nucleotide sequence ID" value="XM_066859550.1"/>
</dbReference>
<proteinExistence type="predicted"/>
<dbReference type="GeneID" id="92092613"/>
<name>A0ABR1UUP5_9PEZI</name>
<dbReference type="Proteomes" id="UP001480595">
    <property type="component" value="Unassembled WGS sequence"/>
</dbReference>
<reference evidence="2 3" key="1">
    <citation type="submission" date="2023-01" db="EMBL/GenBank/DDBJ databases">
        <title>Analysis of 21 Apiospora genomes using comparative genomics revels a genus with tremendous synthesis potential of carbohydrate active enzymes and secondary metabolites.</title>
        <authorList>
            <person name="Sorensen T."/>
        </authorList>
    </citation>
    <scope>NUCLEOTIDE SEQUENCE [LARGE SCALE GENOMIC DNA]</scope>
    <source>
        <strain evidence="2 3">CBS 135458</strain>
    </source>
</reference>
<evidence type="ECO:0000313" key="2">
    <source>
        <dbReference type="EMBL" id="KAK8061775.1"/>
    </source>
</evidence>
<comment type="caution">
    <text evidence="2">The sequence shown here is derived from an EMBL/GenBank/DDBJ whole genome shotgun (WGS) entry which is preliminary data.</text>
</comment>
<keyword evidence="3" id="KW-1185">Reference proteome</keyword>